<dbReference type="EMBL" id="JAPFFF010000008">
    <property type="protein sequence ID" value="KAK8884490.1"/>
    <property type="molecule type" value="Genomic_DNA"/>
</dbReference>
<evidence type="ECO:0008006" key="3">
    <source>
        <dbReference type="Google" id="ProtNLM"/>
    </source>
</evidence>
<reference evidence="1 2" key="1">
    <citation type="submission" date="2024-04" db="EMBL/GenBank/DDBJ databases">
        <title>Tritrichomonas musculus Genome.</title>
        <authorList>
            <person name="Alves-Ferreira E."/>
            <person name="Grigg M."/>
            <person name="Lorenzi H."/>
            <person name="Galac M."/>
        </authorList>
    </citation>
    <scope>NUCLEOTIDE SEQUENCE [LARGE SCALE GENOMIC DNA]</scope>
    <source>
        <strain evidence="1 2">EAF2021</strain>
    </source>
</reference>
<dbReference type="Proteomes" id="UP001470230">
    <property type="component" value="Unassembled WGS sequence"/>
</dbReference>
<keyword evidence="2" id="KW-1185">Reference proteome</keyword>
<name>A0ABR2K047_9EUKA</name>
<comment type="caution">
    <text evidence="1">The sequence shown here is derived from an EMBL/GenBank/DDBJ whole genome shotgun (WGS) entry which is preliminary data.</text>
</comment>
<organism evidence="1 2">
    <name type="scientific">Tritrichomonas musculus</name>
    <dbReference type="NCBI Taxonomy" id="1915356"/>
    <lineage>
        <taxon>Eukaryota</taxon>
        <taxon>Metamonada</taxon>
        <taxon>Parabasalia</taxon>
        <taxon>Tritrichomonadida</taxon>
        <taxon>Tritrichomonadidae</taxon>
        <taxon>Tritrichomonas</taxon>
    </lineage>
</organism>
<accession>A0ABR2K047</accession>
<gene>
    <name evidence="1" type="ORF">M9Y10_043602</name>
</gene>
<protein>
    <recommendedName>
        <fullName evidence="3">COMM domain-containing protein</fullName>
    </recommendedName>
</protein>
<evidence type="ECO:0000313" key="2">
    <source>
        <dbReference type="Proteomes" id="UP001470230"/>
    </source>
</evidence>
<sequence length="170" mass="19657">MEALDEERLMEIMQTTVEVVLGNKKEESISSTLLDIDEHVRQRLISDLTTIFRRGMALHLDLEAFDIEINNFFAEEKLLSRALHAFWKKKSEECYQRYLQSCPFDNHLIDLKWVAKLPTDSKYGTSESSPSVECRFITTQGNFDLTLTNSGIVNLLEQLQNVQNSIQNLK</sequence>
<proteinExistence type="predicted"/>
<evidence type="ECO:0000313" key="1">
    <source>
        <dbReference type="EMBL" id="KAK8884490.1"/>
    </source>
</evidence>